<keyword evidence="3" id="KW-1185">Reference proteome</keyword>
<dbReference type="EMBL" id="JAGKQM010000019">
    <property type="protein sequence ID" value="KAH0856752.1"/>
    <property type="molecule type" value="Genomic_DNA"/>
</dbReference>
<proteinExistence type="predicted"/>
<evidence type="ECO:0000313" key="2">
    <source>
        <dbReference type="EMBL" id="KAH0856752.1"/>
    </source>
</evidence>
<gene>
    <name evidence="2" type="ORF">HID58_085013</name>
</gene>
<comment type="caution">
    <text evidence="2">The sequence shown here is derived from an EMBL/GenBank/DDBJ whole genome shotgun (WGS) entry which is preliminary data.</text>
</comment>
<evidence type="ECO:0000313" key="3">
    <source>
        <dbReference type="Proteomes" id="UP000824890"/>
    </source>
</evidence>
<sequence length="298" mass="34716">MHCPNVEVLVLNLSSSTYALPNFIATMKKLKVVMIINHGFELTKLTNLSCLSLLPNLRRTRFEKVSITLHDIPKIHLKCLKKLSLWLCHVNDVPNELEDLDVDKLSITNCNKLCRLLEGMGNLRNLEMLRLISCSNIFELPKTSEKLSKLRLLDVSGCFQLKRLPLEIGKLQKLKTISMRDCYRCELPDSVKNLENLEVRCDEGTVFLWERFKSKMKNLRIIEEETEHNLNLLQFLPVSCNRSKRMEHRRVLCLSRSNFPVSCNHSKRMKRRLVLCLSRSNFPVSCNRNKRLKCRPVV</sequence>
<organism evidence="2 3">
    <name type="scientific">Brassica napus</name>
    <name type="common">Rape</name>
    <dbReference type="NCBI Taxonomy" id="3708"/>
    <lineage>
        <taxon>Eukaryota</taxon>
        <taxon>Viridiplantae</taxon>
        <taxon>Streptophyta</taxon>
        <taxon>Embryophyta</taxon>
        <taxon>Tracheophyta</taxon>
        <taxon>Spermatophyta</taxon>
        <taxon>Magnoliopsida</taxon>
        <taxon>eudicotyledons</taxon>
        <taxon>Gunneridae</taxon>
        <taxon>Pentapetalae</taxon>
        <taxon>rosids</taxon>
        <taxon>malvids</taxon>
        <taxon>Brassicales</taxon>
        <taxon>Brassicaceae</taxon>
        <taxon>Brassiceae</taxon>
        <taxon>Brassica</taxon>
    </lineage>
</organism>
<accession>A0ABQ7XND1</accession>
<name>A0ABQ7XND1_BRANA</name>
<evidence type="ECO:0000256" key="1">
    <source>
        <dbReference type="ARBA" id="ARBA00022821"/>
    </source>
</evidence>
<dbReference type="PANTHER" id="PTHR36766:SF3">
    <property type="entry name" value="RPW8 DOMAIN-CONTAINING PROTEIN"/>
    <property type="match status" value="1"/>
</dbReference>
<reference evidence="2 3" key="1">
    <citation type="submission" date="2021-05" db="EMBL/GenBank/DDBJ databases">
        <title>Genome Assembly of Synthetic Allotetraploid Brassica napus Reveals Homoeologous Exchanges between Subgenomes.</title>
        <authorList>
            <person name="Davis J.T."/>
        </authorList>
    </citation>
    <scope>NUCLEOTIDE SEQUENCE [LARGE SCALE GENOMIC DNA]</scope>
    <source>
        <strain evidence="3">cv. Da-Ae</strain>
        <tissue evidence="2">Seedling</tissue>
    </source>
</reference>
<dbReference type="PANTHER" id="PTHR36766">
    <property type="entry name" value="PLANT BROAD-SPECTRUM MILDEW RESISTANCE PROTEIN RPW8"/>
    <property type="match status" value="1"/>
</dbReference>
<dbReference type="SUPFAM" id="SSF52058">
    <property type="entry name" value="L domain-like"/>
    <property type="match status" value="1"/>
</dbReference>
<protein>
    <recommendedName>
        <fullName evidence="4">Disease resistance protein</fullName>
    </recommendedName>
</protein>
<evidence type="ECO:0008006" key="4">
    <source>
        <dbReference type="Google" id="ProtNLM"/>
    </source>
</evidence>
<keyword evidence="1" id="KW-0611">Plant defense</keyword>
<dbReference type="InterPro" id="IPR032675">
    <property type="entry name" value="LRR_dom_sf"/>
</dbReference>
<dbReference type="Gene3D" id="3.80.10.10">
    <property type="entry name" value="Ribonuclease Inhibitor"/>
    <property type="match status" value="1"/>
</dbReference>
<dbReference type="Proteomes" id="UP000824890">
    <property type="component" value="Unassembled WGS sequence"/>
</dbReference>